<evidence type="ECO:0000313" key="3">
    <source>
        <dbReference type="Proteomes" id="UP001589828"/>
    </source>
</evidence>
<dbReference type="Proteomes" id="UP001589828">
    <property type="component" value="Unassembled WGS sequence"/>
</dbReference>
<keyword evidence="1" id="KW-0812">Transmembrane</keyword>
<accession>A0ABV6KZU2</accession>
<feature type="transmembrane region" description="Helical" evidence="1">
    <location>
        <begin position="12"/>
        <end position="29"/>
    </location>
</feature>
<comment type="caution">
    <text evidence="2">The sequence shown here is derived from an EMBL/GenBank/DDBJ whole genome shotgun (WGS) entry which is preliminary data.</text>
</comment>
<protein>
    <submittedName>
        <fullName evidence="2">Uncharacterized protein</fullName>
    </submittedName>
</protein>
<evidence type="ECO:0000313" key="2">
    <source>
        <dbReference type="EMBL" id="MFC0512664.1"/>
    </source>
</evidence>
<keyword evidence="3" id="KW-1185">Reference proteome</keyword>
<evidence type="ECO:0000256" key="1">
    <source>
        <dbReference type="SAM" id="Phobius"/>
    </source>
</evidence>
<name>A0ABV6KZU2_9SPHI</name>
<dbReference type="RefSeq" id="WP_377020542.1">
    <property type="nucleotide sequence ID" value="NZ_JBHLTS010000004.1"/>
</dbReference>
<sequence>MPKIIMDERKWTLAVILLLLSCIGIYNLYNYINRRSERAVSFKNCTIKYQYRMDSPDMDGEEYRAATGRLASCLCKSYSQKPDTAIARKIMEIYNSQGQHILFNTAHIKNYSKLDSIIKYQKSVFDTLALYD</sequence>
<dbReference type="PROSITE" id="PS51257">
    <property type="entry name" value="PROKAR_LIPOPROTEIN"/>
    <property type="match status" value="1"/>
</dbReference>
<keyword evidence="1" id="KW-0472">Membrane</keyword>
<reference evidence="2 3" key="1">
    <citation type="submission" date="2024-09" db="EMBL/GenBank/DDBJ databases">
        <authorList>
            <person name="Sun Q."/>
            <person name="Mori K."/>
        </authorList>
    </citation>
    <scope>NUCLEOTIDE SEQUENCE [LARGE SCALE GENOMIC DNA]</scope>
    <source>
        <strain evidence="2 3">NCAIM B.02415</strain>
    </source>
</reference>
<dbReference type="EMBL" id="JBHLTS010000004">
    <property type="protein sequence ID" value="MFC0512664.1"/>
    <property type="molecule type" value="Genomic_DNA"/>
</dbReference>
<organism evidence="2 3">
    <name type="scientific">Mucilaginibacter angelicae</name>
    <dbReference type="NCBI Taxonomy" id="869718"/>
    <lineage>
        <taxon>Bacteria</taxon>
        <taxon>Pseudomonadati</taxon>
        <taxon>Bacteroidota</taxon>
        <taxon>Sphingobacteriia</taxon>
        <taxon>Sphingobacteriales</taxon>
        <taxon>Sphingobacteriaceae</taxon>
        <taxon>Mucilaginibacter</taxon>
    </lineage>
</organism>
<gene>
    <name evidence="2" type="ORF">ACFFGT_00575</name>
</gene>
<keyword evidence="1" id="KW-1133">Transmembrane helix</keyword>
<proteinExistence type="predicted"/>